<feature type="compositionally biased region" description="Basic and acidic residues" evidence="1">
    <location>
        <begin position="613"/>
        <end position="644"/>
    </location>
</feature>
<feature type="compositionally biased region" description="Polar residues" evidence="1">
    <location>
        <begin position="215"/>
        <end position="235"/>
    </location>
</feature>
<feature type="compositionally biased region" description="Acidic residues" evidence="1">
    <location>
        <begin position="268"/>
        <end position="278"/>
    </location>
</feature>
<name>A0AAD9MZ99_9ANNE</name>
<feature type="compositionally biased region" description="Pro residues" evidence="1">
    <location>
        <begin position="548"/>
        <end position="564"/>
    </location>
</feature>
<evidence type="ECO:0000313" key="3">
    <source>
        <dbReference type="Proteomes" id="UP001208570"/>
    </source>
</evidence>
<gene>
    <name evidence="2" type="ORF">LSH36_494g02000</name>
</gene>
<feature type="compositionally biased region" description="Basic and acidic residues" evidence="1">
    <location>
        <begin position="204"/>
        <end position="214"/>
    </location>
</feature>
<feature type="compositionally biased region" description="Low complexity" evidence="1">
    <location>
        <begin position="75"/>
        <end position="85"/>
    </location>
</feature>
<keyword evidence="3" id="KW-1185">Reference proteome</keyword>
<feature type="compositionally biased region" description="Polar residues" evidence="1">
    <location>
        <begin position="568"/>
        <end position="610"/>
    </location>
</feature>
<feature type="region of interest" description="Disordered" evidence="1">
    <location>
        <begin position="420"/>
        <end position="448"/>
    </location>
</feature>
<feature type="region of interest" description="Disordered" evidence="1">
    <location>
        <begin position="261"/>
        <end position="303"/>
    </location>
</feature>
<organism evidence="2 3">
    <name type="scientific">Paralvinella palmiformis</name>
    <dbReference type="NCBI Taxonomy" id="53620"/>
    <lineage>
        <taxon>Eukaryota</taxon>
        <taxon>Metazoa</taxon>
        <taxon>Spiralia</taxon>
        <taxon>Lophotrochozoa</taxon>
        <taxon>Annelida</taxon>
        <taxon>Polychaeta</taxon>
        <taxon>Sedentaria</taxon>
        <taxon>Canalipalpata</taxon>
        <taxon>Terebellida</taxon>
        <taxon>Terebelliformia</taxon>
        <taxon>Alvinellidae</taxon>
        <taxon>Paralvinella</taxon>
    </lineage>
</organism>
<feature type="compositionally biased region" description="Polar residues" evidence="1">
    <location>
        <begin position="388"/>
        <end position="398"/>
    </location>
</feature>
<feature type="region of interest" description="Disordered" evidence="1">
    <location>
        <begin position="114"/>
        <end position="187"/>
    </location>
</feature>
<feature type="compositionally biased region" description="Polar residues" evidence="1">
    <location>
        <begin position="293"/>
        <end position="303"/>
    </location>
</feature>
<feature type="region of interest" description="Disordered" evidence="1">
    <location>
        <begin position="547"/>
        <end position="652"/>
    </location>
</feature>
<feature type="compositionally biased region" description="Polar residues" evidence="1">
    <location>
        <begin position="158"/>
        <end position="186"/>
    </location>
</feature>
<sequence length="679" mass="74170">MTGLSATNEEDVWTGGRVDDDDGGARSINCLQMMRIRSHNNHRHANQSRIAFPKFITRCHFSCLSHYAESESSSDLQQESLLDNQSPEESNFCHMTGSSWGYQGNSLQHRLDTDAMTSSDGSENEHEQEATDPTPNNSGEFDLQDGLNASDGSGILMASSTNSRTPQEQRSPQGDGINNTPANSHHFQMPKFNKRMWQDGFGRFHRDTIPRRDNANGSPVSSRSDSCHGDTSTGPSWFVNPLMSRLGSTSTNLRASIKSLSSTSSSELIDDDDHDDDNNNGNASGLGNDALGQNSVPRTNSTERISASTNQNATFLENNSSVSALCGVSDTRSGIMRSRLLLPAHSSSLAEVLQSLPQQPQNFLYAGDNQNTDTFTDGGHDAPIEGQGCSQDRGNSGSQERDHPSLFEIIDQIQQHIQDNVEPTQPEDTAASSNDIHTGTPLPLSTSSRSSTWSNSALIQQLLQVLVNNSPNGTTSLGSMTSTQSSGSNTQHNWYFYDRRLVPDSCATRTTNAATIPQPPSYEEAAQAVGTALNANAYLFNQLAVLPNEPPPPYPDSDISPPPSYDSQSCSNGSSTSDISQTNTRDCHWINTQNPQITDEPNEIPNSISPANVDHHSEDNRNDDSVSHDSVTELRESQSPDHQRLGPLGFCRRPPVRWNRGMRLERWASTHNWAAEPVI</sequence>
<feature type="region of interest" description="Disordered" evidence="1">
    <location>
        <begin position="75"/>
        <end position="97"/>
    </location>
</feature>
<dbReference type="Proteomes" id="UP001208570">
    <property type="component" value="Unassembled WGS sequence"/>
</dbReference>
<feature type="region of interest" description="Disordered" evidence="1">
    <location>
        <begin position="204"/>
        <end position="239"/>
    </location>
</feature>
<feature type="compositionally biased region" description="Low complexity" evidence="1">
    <location>
        <begin position="279"/>
        <end position="292"/>
    </location>
</feature>
<reference evidence="2" key="1">
    <citation type="journal article" date="2023" name="Mol. Biol. Evol.">
        <title>Third-Generation Sequencing Reveals the Adaptive Role of the Epigenome in Three Deep-Sea Polychaetes.</title>
        <authorList>
            <person name="Perez M."/>
            <person name="Aroh O."/>
            <person name="Sun Y."/>
            <person name="Lan Y."/>
            <person name="Juniper S.K."/>
            <person name="Young C.R."/>
            <person name="Angers B."/>
            <person name="Qian P.Y."/>
        </authorList>
    </citation>
    <scope>NUCLEOTIDE SEQUENCE</scope>
    <source>
        <strain evidence="2">P08H-3</strain>
    </source>
</reference>
<proteinExistence type="predicted"/>
<evidence type="ECO:0000313" key="2">
    <source>
        <dbReference type="EMBL" id="KAK2148494.1"/>
    </source>
</evidence>
<dbReference type="AlphaFoldDB" id="A0AAD9MZ99"/>
<comment type="caution">
    <text evidence="2">The sequence shown here is derived from an EMBL/GenBank/DDBJ whole genome shotgun (WGS) entry which is preliminary data.</text>
</comment>
<protein>
    <submittedName>
        <fullName evidence="2">Uncharacterized protein</fullName>
    </submittedName>
</protein>
<feature type="compositionally biased region" description="Polar residues" evidence="1">
    <location>
        <begin position="421"/>
        <end position="437"/>
    </location>
</feature>
<feature type="region of interest" description="Disordered" evidence="1">
    <location>
        <begin position="368"/>
        <end position="402"/>
    </location>
</feature>
<evidence type="ECO:0000256" key="1">
    <source>
        <dbReference type="SAM" id="MobiDB-lite"/>
    </source>
</evidence>
<dbReference type="EMBL" id="JAODUP010000494">
    <property type="protein sequence ID" value="KAK2148494.1"/>
    <property type="molecule type" value="Genomic_DNA"/>
</dbReference>
<accession>A0AAD9MZ99</accession>